<proteinExistence type="inferred from homology"/>
<name>A0A3S3Q9M7_9ACAR</name>
<dbReference type="Proteomes" id="UP000285301">
    <property type="component" value="Unassembled WGS sequence"/>
</dbReference>
<accession>A0A3S3Q9M7</accession>
<dbReference type="GO" id="GO:0046487">
    <property type="term" value="P:glyoxylate metabolic process"/>
    <property type="evidence" value="ECO:0007669"/>
    <property type="project" value="TreeGrafter"/>
</dbReference>
<organism evidence="9 10">
    <name type="scientific">Dinothrombium tinctorium</name>
    <dbReference type="NCBI Taxonomy" id="1965070"/>
    <lineage>
        <taxon>Eukaryota</taxon>
        <taxon>Metazoa</taxon>
        <taxon>Ecdysozoa</taxon>
        <taxon>Arthropoda</taxon>
        <taxon>Chelicerata</taxon>
        <taxon>Arachnida</taxon>
        <taxon>Acari</taxon>
        <taxon>Acariformes</taxon>
        <taxon>Trombidiformes</taxon>
        <taxon>Prostigmata</taxon>
        <taxon>Anystina</taxon>
        <taxon>Parasitengona</taxon>
        <taxon>Trombidioidea</taxon>
        <taxon>Trombidiidae</taxon>
        <taxon>Dinothrombium</taxon>
    </lineage>
</organism>
<feature type="non-terminal residue" evidence="9">
    <location>
        <position position="1"/>
    </location>
</feature>
<comment type="catalytic activity">
    <reaction evidence="1">
        <text>3-hydroxypyruvate = 2-hydroxy-3-oxopropanoate</text>
        <dbReference type="Rhea" id="RHEA:11952"/>
        <dbReference type="ChEBI" id="CHEBI:17180"/>
        <dbReference type="ChEBI" id="CHEBI:57978"/>
        <dbReference type="EC" id="5.3.1.22"/>
    </reaction>
</comment>
<keyword evidence="10" id="KW-1185">Reference proteome</keyword>
<feature type="domain" description="Xylose isomerase-like TIM barrel" evidence="8">
    <location>
        <begin position="58"/>
        <end position="218"/>
    </location>
</feature>
<dbReference type="PANTHER" id="PTHR43489:SF6">
    <property type="entry name" value="HYDROXYPYRUVATE ISOMERASE-RELATED"/>
    <property type="match status" value="1"/>
</dbReference>
<dbReference type="STRING" id="1965070.A0A3S3Q9M7"/>
<dbReference type="AlphaFoldDB" id="A0A3S3Q9M7"/>
<feature type="active site" description="Proton donor/acceptor" evidence="7">
    <location>
        <position position="207"/>
    </location>
</feature>
<evidence type="ECO:0000256" key="1">
    <source>
        <dbReference type="ARBA" id="ARBA00000476"/>
    </source>
</evidence>
<evidence type="ECO:0000256" key="6">
    <source>
        <dbReference type="ARBA" id="ARBA00023235"/>
    </source>
</evidence>
<reference evidence="9 10" key="1">
    <citation type="journal article" date="2018" name="Gigascience">
        <title>Genomes of trombidid mites reveal novel predicted allergens and laterally-transferred genes associated with secondary metabolism.</title>
        <authorList>
            <person name="Dong X."/>
            <person name="Chaisiri K."/>
            <person name="Xia D."/>
            <person name="Armstrong S.D."/>
            <person name="Fang Y."/>
            <person name="Donnelly M.J."/>
            <person name="Kadowaki T."/>
            <person name="McGarry J.W."/>
            <person name="Darby A.C."/>
            <person name="Makepeace B.L."/>
        </authorList>
    </citation>
    <scope>NUCLEOTIDE SEQUENCE [LARGE SCALE GENOMIC DNA]</scope>
    <source>
        <strain evidence="9">UoL-WK</strain>
    </source>
</reference>
<protein>
    <recommendedName>
        <fullName evidence="5">Putative hydroxypyruvate isomerase</fullName>
        <ecNumber evidence="4">5.3.1.22</ecNumber>
    </recommendedName>
</protein>
<dbReference type="Pfam" id="PF01261">
    <property type="entry name" value="AP_endonuc_2"/>
    <property type="match status" value="1"/>
</dbReference>
<dbReference type="Gene3D" id="3.20.20.150">
    <property type="entry name" value="Divalent-metal-dependent TIM barrel enzymes"/>
    <property type="match status" value="1"/>
</dbReference>
<dbReference type="SUPFAM" id="SSF51658">
    <property type="entry name" value="Xylose isomerase-like"/>
    <property type="match status" value="1"/>
</dbReference>
<dbReference type="PANTHER" id="PTHR43489">
    <property type="entry name" value="ISOMERASE"/>
    <property type="match status" value="1"/>
</dbReference>
<dbReference type="InterPro" id="IPR026040">
    <property type="entry name" value="HyI-like"/>
</dbReference>
<dbReference type="PIRSF" id="PIRSF006241">
    <property type="entry name" value="HyI"/>
    <property type="match status" value="1"/>
</dbReference>
<evidence type="ECO:0000256" key="7">
    <source>
        <dbReference type="PIRSR" id="PIRSR006241-50"/>
    </source>
</evidence>
<evidence type="ECO:0000256" key="2">
    <source>
        <dbReference type="ARBA" id="ARBA00002968"/>
    </source>
</evidence>
<dbReference type="InterPro" id="IPR036237">
    <property type="entry name" value="Xyl_isomerase-like_sf"/>
</dbReference>
<evidence type="ECO:0000259" key="8">
    <source>
        <dbReference type="Pfam" id="PF01261"/>
    </source>
</evidence>
<evidence type="ECO:0000313" key="9">
    <source>
        <dbReference type="EMBL" id="RWS05884.1"/>
    </source>
</evidence>
<evidence type="ECO:0000256" key="4">
    <source>
        <dbReference type="ARBA" id="ARBA00012570"/>
    </source>
</evidence>
<dbReference type="EC" id="5.3.1.22" evidence="4"/>
<keyword evidence="6 9" id="KW-0413">Isomerase</keyword>
<sequence length="225" mass="26154">LDAVECQNPYMHTIDEWKQTFDECKSKRETLPKWVLINSIPAFDVFKSIPSIDEFKEKVLKKTLDYAIALNVSKVHLMLQDVNNENEVAKNYELLQFASRFMAPHNITCVIEPLSTRPKYYLRSYHQSKDIVNTLNEPNLKVMLDSFHMQKLHGNFTENVMALKDVIGHVQISQTPKRDSPMNPGEVDHSYILQLISEVYKDFVGLEYSCQTGDDLNWINNFTHL</sequence>
<keyword evidence="9" id="KW-0670">Pyruvate</keyword>
<dbReference type="InterPro" id="IPR050417">
    <property type="entry name" value="Sugar_Epim/Isomerase"/>
</dbReference>
<gene>
    <name evidence="9" type="ORF">B4U79_13686</name>
</gene>
<comment type="similarity">
    <text evidence="3">Belongs to the hyi family.</text>
</comment>
<feature type="active site" description="Proton donor/acceptor" evidence="7">
    <location>
        <position position="112"/>
    </location>
</feature>
<evidence type="ECO:0000256" key="3">
    <source>
        <dbReference type="ARBA" id="ARBA00005962"/>
    </source>
</evidence>
<dbReference type="GO" id="GO:0008903">
    <property type="term" value="F:hydroxypyruvate isomerase activity"/>
    <property type="evidence" value="ECO:0007669"/>
    <property type="project" value="UniProtKB-EC"/>
</dbReference>
<comment type="caution">
    <text evidence="9">The sequence shown here is derived from an EMBL/GenBank/DDBJ whole genome shotgun (WGS) entry which is preliminary data.</text>
</comment>
<comment type="function">
    <text evidence="2">Catalyzes the reversible isomerization between hydroxypyruvate and 2-hydroxy-3-oxopropanoate (also termed tartronate semialdehyde).</text>
</comment>
<dbReference type="InterPro" id="IPR013022">
    <property type="entry name" value="Xyl_isomerase-like_TIM-brl"/>
</dbReference>
<dbReference type="EMBL" id="NCKU01004474">
    <property type="protein sequence ID" value="RWS05884.1"/>
    <property type="molecule type" value="Genomic_DNA"/>
</dbReference>
<evidence type="ECO:0000313" key="10">
    <source>
        <dbReference type="Proteomes" id="UP000285301"/>
    </source>
</evidence>
<dbReference type="OrthoDB" id="4214675at2759"/>
<evidence type="ECO:0000256" key="5">
    <source>
        <dbReference type="ARBA" id="ARBA00017985"/>
    </source>
</evidence>